<dbReference type="Proteomes" id="UP001396334">
    <property type="component" value="Unassembled WGS sequence"/>
</dbReference>
<accession>A0ABR2SL19</accession>
<evidence type="ECO:0000313" key="1">
    <source>
        <dbReference type="EMBL" id="KAK9025953.1"/>
    </source>
</evidence>
<gene>
    <name evidence="1" type="ORF">V6N11_038806</name>
</gene>
<protein>
    <submittedName>
        <fullName evidence="1">Uncharacterized protein</fullName>
    </submittedName>
</protein>
<name>A0ABR2SL19_9ROSI</name>
<evidence type="ECO:0000313" key="2">
    <source>
        <dbReference type="Proteomes" id="UP001396334"/>
    </source>
</evidence>
<reference evidence="1 2" key="1">
    <citation type="journal article" date="2024" name="G3 (Bethesda)">
        <title>Genome assembly of Hibiscus sabdariffa L. provides insights into metabolisms of medicinal natural products.</title>
        <authorList>
            <person name="Kim T."/>
        </authorList>
    </citation>
    <scope>NUCLEOTIDE SEQUENCE [LARGE SCALE GENOMIC DNA]</scope>
    <source>
        <strain evidence="1">TK-2024</strain>
        <tissue evidence="1">Old leaves</tissue>
    </source>
</reference>
<comment type="caution">
    <text evidence="1">The sequence shown here is derived from an EMBL/GenBank/DDBJ whole genome shotgun (WGS) entry which is preliminary data.</text>
</comment>
<sequence length="442" mass="48327">MDYGKNKEENGWSEDGLFPTGSVDNQVVFEAPKEGVWIADAGANAMNHAIGVEALELGKSRNGEVVVDELQGENEANQKTLSQGVTLYCFGHQKKREKKSSLFAGGQSSRRIEELIDVEIGNLVHEVHVCEIGFKDEKSDPLCVKGKAKVQEKCASTSSDCSMESSSEQVLCLHSENTGGSVGVEKDALKDVEKEAIKAMNVEKDYGFNCVEYSETSFRSLREKEILGNSTSPYLLRSFVGINDQQVHVGRESGISKILDDVAELGTTPSLGFEEPINITCRVELRCLTLKEKEEMSRIDFVVFSLALILSLQLVVSQSPAEKETQAVKHANKKEDEKVTSDEVKMDVNAELKDAAAKGLVKDAGENLDPSASPKQDEEFMLKLFMEALTKMADEGKMDPKVLKDKLFPGGSATIDPKVKPEVVKALKDAIAETQKVERGGA</sequence>
<proteinExistence type="predicted"/>
<dbReference type="EMBL" id="JBBPBN010000013">
    <property type="protein sequence ID" value="KAK9025953.1"/>
    <property type="molecule type" value="Genomic_DNA"/>
</dbReference>
<keyword evidence="2" id="KW-1185">Reference proteome</keyword>
<organism evidence="1 2">
    <name type="scientific">Hibiscus sabdariffa</name>
    <name type="common">roselle</name>
    <dbReference type="NCBI Taxonomy" id="183260"/>
    <lineage>
        <taxon>Eukaryota</taxon>
        <taxon>Viridiplantae</taxon>
        <taxon>Streptophyta</taxon>
        <taxon>Embryophyta</taxon>
        <taxon>Tracheophyta</taxon>
        <taxon>Spermatophyta</taxon>
        <taxon>Magnoliopsida</taxon>
        <taxon>eudicotyledons</taxon>
        <taxon>Gunneridae</taxon>
        <taxon>Pentapetalae</taxon>
        <taxon>rosids</taxon>
        <taxon>malvids</taxon>
        <taxon>Malvales</taxon>
        <taxon>Malvaceae</taxon>
        <taxon>Malvoideae</taxon>
        <taxon>Hibiscus</taxon>
    </lineage>
</organism>